<accession>A0A3R7EQN5</accession>
<organism evidence="1 2">
    <name type="scientific">Streptomyces xinghaiensis</name>
    <dbReference type="NCBI Taxonomy" id="1038928"/>
    <lineage>
        <taxon>Bacteria</taxon>
        <taxon>Bacillati</taxon>
        <taxon>Actinomycetota</taxon>
        <taxon>Actinomycetes</taxon>
        <taxon>Kitasatosporales</taxon>
        <taxon>Streptomycetaceae</taxon>
        <taxon>Streptomyces</taxon>
    </lineage>
</organism>
<proteinExistence type="predicted"/>
<reference evidence="1 2" key="1">
    <citation type="journal article" date="2014" name="Genome Announc.">
        <title>Draft Genome Sequence of Streptomyces fradiae ATCC 19609, a Strain Highly Sensitive to Antibiotics.</title>
        <authorList>
            <person name="Bekker O.B."/>
            <person name="Klimina K.M."/>
            <person name="Vatlin A.A."/>
            <person name="Zakharevich N.V."/>
            <person name="Kasianov A.S."/>
            <person name="Danilenko V.N."/>
        </authorList>
    </citation>
    <scope>NUCLEOTIDE SEQUENCE [LARGE SCALE GENOMIC DNA]</scope>
    <source>
        <strain evidence="1 2">ATCC 19609</strain>
    </source>
</reference>
<protein>
    <submittedName>
        <fullName evidence="1">Endonuclease/exonuclease/phosphatase family protein</fullName>
    </submittedName>
</protein>
<comment type="caution">
    <text evidence="1">The sequence shown here is derived from an EMBL/GenBank/DDBJ whole genome shotgun (WGS) entry which is preliminary data.</text>
</comment>
<gene>
    <name evidence="1" type="ORF">SFRA_020060</name>
</gene>
<sequence>MMSQRNGTARRTRSRTAAVVAAAVTAALLTQAQAAAGPSAPVPRHWVEGRVMTFNLHMDEHDPADQADLIISKRPQVVALQEACREHLSDLWSRLRERNHPYRVITGYVRTRSDGERNCPGQDYGQAMLVAYEGSDVVVEASGSATYGVRDPDHDEARGFLWIKTKLHRQSTVLHTTHLTNDETAEGVRARAAQVRQLTTHMNVGNPEGRGSVALGDFNAVPGSRELSGLANRGWHDADENCPQACQPTIGESKFDYIWLRRDDYPEQPGLHAVPDDQRRWSDHLTAYADLPRR</sequence>
<dbReference type="EMBL" id="JNAD02000009">
    <property type="protein sequence ID" value="RKM94086.1"/>
    <property type="molecule type" value="Genomic_DNA"/>
</dbReference>
<dbReference type="Gene3D" id="3.60.10.10">
    <property type="entry name" value="Endonuclease/exonuclease/phosphatase"/>
    <property type="match status" value="1"/>
</dbReference>
<dbReference type="GO" id="GO:0004519">
    <property type="term" value="F:endonuclease activity"/>
    <property type="evidence" value="ECO:0007669"/>
    <property type="project" value="UniProtKB-KW"/>
</dbReference>
<evidence type="ECO:0000313" key="1">
    <source>
        <dbReference type="EMBL" id="RKM94086.1"/>
    </source>
</evidence>
<dbReference type="GO" id="GO:0004527">
    <property type="term" value="F:exonuclease activity"/>
    <property type="evidence" value="ECO:0007669"/>
    <property type="project" value="UniProtKB-KW"/>
</dbReference>
<dbReference type="SUPFAM" id="SSF56219">
    <property type="entry name" value="DNase I-like"/>
    <property type="match status" value="1"/>
</dbReference>
<keyword evidence="2" id="KW-1185">Reference proteome</keyword>
<dbReference type="InterPro" id="IPR036691">
    <property type="entry name" value="Endo/exonu/phosph_ase_sf"/>
</dbReference>
<keyword evidence="1" id="KW-0378">Hydrolase</keyword>
<dbReference type="InterPro" id="IPR005135">
    <property type="entry name" value="Endo/exonuclease/phosphatase"/>
</dbReference>
<dbReference type="Proteomes" id="UP000028058">
    <property type="component" value="Unassembled WGS sequence"/>
</dbReference>
<keyword evidence="1" id="KW-0540">Nuclease</keyword>
<dbReference type="Pfam" id="PF03372">
    <property type="entry name" value="Exo_endo_phos"/>
    <property type="match status" value="1"/>
</dbReference>
<dbReference type="AlphaFoldDB" id="A0A3R7EQN5"/>
<name>A0A3R7EQN5_9ACTN</name>
<evidence type="ECO:0000313" key="2">
    <source>
        <dbReference type="Proteomes" id="UP000028058"/>
    </source>
</evidence>
<keyword evidence="1" id="KW-0255">Endonuclease</keyword>